<sequence length="114" mass="11257">MPDPRSPLTVGIGLRPGTPGGTILAAIRSVLGDHAIARIATLDTRAAEPGPRAAAERLGVPLLACTAAELATVPVPNPGRYPSVAEAAALLAGSGPLVVPKTPYAGTVTVAAAH</sequence>
<dbReference type="Pfam" id="PF01890">
    <property type="entry name" value="CbiG_C"/>
    <property type="match status" value="1"/>
</dbReference>
<accession>A0ABV8DQL1</accession>
<proteinExistence type="predicted"/>
<evidence type="ECO:0000313" key="2">
    <source>
        <dbReference type="EMBL" id="MFC3961924.1"/>
    </source>
</evidence>
<dbReference type="InterPro" id="IPR036518">
    <property type="entry name" value="CobE/GbiG_C_sf"/>
</dbReference>
<keyword evidence="3" id="KW-1185">Reference proteome</keyword>
<gene>
    <name evidence="2" type="ORF">ACFO0B_07985</name>
</gene>
<dbReference type="RefSeq" id="WP_378611681.1">
    <property type="nucleotide sequence ID" value="NZ_JBHSAX010000007.1"/>
</dbReference>
<comment type="caution">
    <text evidence="2">The sequence shown here is derived from an EMBL/GenBank/DDBJ whole genome shotgun (WGS) entry which is preliminary data.</text>
</comment>
<organism evidence="2 3">
    <name type="scientific">Nocardia jiangsuensis</name>
    <dbReference type="NCBI Taxonomy" id="1691563"/>
    <lineage>
        <taxon>Bacteria</taxon>
        <taxon>Bacillati</taxon>
        <taxon>Actinomycetota</taxon>
        <taxon>Actinomycetes</taxon>
        <taxon>Mycobacteriales</taxon>
        <taxon>Nocardiaceae</taxon>
        <taxon>Nocardia</taxon>
    </lineage>
</organism>
<reference evidence="3" key="1">
    <citation type="journal article" date="2019" name="Int. J. Syst. Evol. Microbiol.">
        <title>The Global Catalogue of Microorganisms (GCM) 10K type strain sequencing project: providing services to taxonomists for standard genome sequencing and annotation.</title>
        <authorList>
            <consortium name="The Broad Institute Genomics Platform"/>
            <consortium name="The Broad Institute Genome Sequencing Center for Infectious Disease"/>
            <person name="Wu L."/>
            <person name="Ma J."/>
        </authorList>
    </citation>
    <scope>NUCLEOTIDE SEQUENCE [LARGE SCALE GENOMIC DNA]</scope>
    <source>
        <strain evidence="3">CGMCC 4.7330</strain>
    </source>
</reference>
<name>A0ABV8DQL1_9NOCA</name>
<protein>
    <submittedName>
        <fullName evidence="2">Cobalamin biosynthesis protein</fullName>
    </submittedName>
</protein>
<dbReference type="Proteomes" id="UP001595696">
    <property type="component" value="Unassembled WGS sequence"/>
</dbReference>
<dbReference type="SUPFAM" id="SSF159664">
    <property type="entry name" value="CobE/GbiG C-terminal domain-like"/>
    <property type="match status" value="1"/>
</dbReference>
<evidence type="ECO:0000259" key="1">
    <source>
        <dbReference type="Pfam" id="PF01890"/>
    </source>
</evidence>
<dbReference type="InterPro" id="IPR002750">
    <property type="entry name" value="CobE/GbiG_C"/>
</dbReference>
<dbReference type="EMBL" id="JBHSAX010000007">
    <property type="protein sequence ID" value="MFC3961924.1"/>
    <property type="molecule type" value="Genomic_DNA"/>
</dbReference>
<evidence type="ECO:0000313" key="3">
    <source>
        <dbReference type="Proteomes" id="UP001595696"/>
    </source>
</evidence>
<dbReference type="Gene3D" id="3.30.420.180">
    <property type="entry name" value="CobE/GbiG C-terminal domain"/>
    <property type="match status" value="1"/>
</dbReference>
<feature type="domain" description="CobE/GbiG C-terminal" evidence="1">
    <location>
        <begin position="8"/>
        <end position="113"/>
    </location>
</feature>